<reference evidence="3" key="1">
    <citation type="submission" date="2018-05" db="EMBL/GenBank/DDBJ databases">
        <authorList>
            <person name="Li Y."/>
        </authorList>
    </citation>
    <scope>NUCLEOTIDE SEQUENCE [LARGE SCALE GENOMIC DNA]</scope>
    <source>
        <strain evidence="3">sk1b4</strain>
    </source>
</reference>
<keyword evidence="3" id="KW-1185">Reference proteome</keyword>
<dbReference type="OrthoDB" id="37575at2"/>
<dbReference type="Proteomes" id="UP000245283">
    <property type="component" value="Unassembled WGS sequence"/>
</dbReference>
<protein>
    <submittedName>
        <fullName evidence="2">ROK family protein</fullName>
    </submittedName>
</protein>
<name>A0A2V1K718_9ACTO</name>
<evidence type="ECO:0000256" key="1">
    <source>
        <dbReference type="ARBA" id="ARBA00006479"/>
    </source>
</evidence>
<dbReference type="Gene3D" id="3.30.420.40">
    <property type="match status" value="2"/>
</dbReference>
<organism evidence="2 3">
    <name type="scientific">Ancrocorticia populi</name>
    <dbReference type="NCBI Taxonomy" id="2175228"/>
    <lineage>
        <taxon>Bacteria</taxon>
        <taxon>Bacillati</taxon>
        <taxon>Actinomycetota</taxon>
        <taxon>Actinomycetes</taxon>
        <taxon>Actinomycetales</taxon>
        <taxon>Actinomycetaceae</taxon>
        <taxon>Ancrocorticia</taxon>
    </lineage>
</organism>
<accession>A0A2V1K718</accession>
<dbReference type="Gene3D" id="1.10.10.10">
    <property type="entry name" value="Winged helix-like DNA-binding domain superfamily/Winged helix DNA-binding domain"/>
    <property type="match status" value="1"/>
</dbReference>
<dbReference type="SUPFAM" id="SSF46785">
    <property type="entry name" value="Winged helix' DNA-binding domain"/>
    <property type="match status" value="1"/>
</dbReference>
<dbReference type="InterPro" id="IPR043129">
    <property type="entry name" value="ATPase_NBD"/>
</dbReference>
<dbReference type="AlphaFoldDB" id="A0A2V1K718"/>
<dbReference type="Pfam" id="PF00480">
    <property type="entry name" value="ROK"/>
    <property type="match status" value="1"/>
</dbReference>
<dbReference type="EMBL" id="QETB01000004">
    <property type="protein sequence ID" value="PWF26092.1"/>
    <property type="molecule type" value="Genomic_DNA"/>
</dbReference>
<evidence type="ECO:0000313" key="2">
    <source>
        <dbReference type="EMBL" id="PWF26092.1"/>
    </source>
</evidence>
<dbReference type="InterPro" id="IPR000600">
    <property type="entry name" value="ROK"/>
</dbReference>
<dbReference type="PANTHER" id="PTHR18964">
    <property type="entry name" value="ROK (REPRESSOR, ORF, KINASE) FAMILY"/>
    <property type="match status" value="1"/>
</dbReference>
<evidence type="ECO:0000313" key="3">
    <source>
        <dbReference type="Proteomes" id="UP000245283"/>
    </source>
</evidence>
<dbReference type="InterPro" id="IPR036388">
    <property type="entry name" value="WH-like_DNA-bd_sf"/>
</dbReference>
<dbReference type="CDD" id="cd23763">
    <property type="entry name" value="ASKHA_ATPase_ROK"/>
    <property type="match status" value="1"/>
</dbReference>
<dbReference type="RefSeq" id="WP_109093919.1">
    <property type="nucleotide sequence ID" value="NZ_QETB01000004.1"/>
</dbReference>
<dbReference type="PANTHER" id="PTHR18964:SF149">
    <property type="entry name" value="BIFUNCTIONAL UDP-N-ACETYLGLUCOSAMINE 2-EPIMERASE_N-ACETYLMANNOSAMINE KINASE"/>
    <property type="match status" value="1"/>
</dbReference>
<sequence>MSEASPLLRASTSAALDYAWDAGPFLAEDVSRAKGLTKSTAIRAIDALIDAGLVIELPNTLEDGSYRFGRPARRFELNVDAGILVGMDAGRTHITTLASDLKGKILSSSHRVIDQDDAEGRRSATSDTIARTIESAGKAPKDVVALAIGIPAPVSHGVSPSHYEGFWENMNPGFQDFFAAQFPIVRIENDAGLAALAELSQGPARTRNNFVAMLAGDRMGAGVVLGGKLAYGAHGGVGELGILKHLRGAGGSKGLVHLTDKWMKEYLADGTIPASHPLARADQLTPDLEFSYVTANDPALKPLIDRASLHLASVGELLAYMYDPEIIVISGGIATQIGPILSRANAELQARSHVPPPTIIASTLGHDVVSIGAIAAAREAARAGILELLA</sequence>
<gene>
    <name evidence="2" type="ORF">DD236_08390</name>
</gene>
<comment type="caution">
    <text evidence="2">The sequence shown here is derived from an EMBL/GenBank/DDBJ whole genome shotgun (WGS) entry which is preliminary data.</text>
</comment>
<dbReference type="SUPFAM" id="SSF53067">
    <property type="entry name" value="Actin-like ATPase domain"/>
    <property type="match status" value="1"/>
</dbReference>
<proteinExistence type="inferred from homology"/>
<dbReference type="InterPro" id="IPR036390">
    <property type="entry name" value="WH_DNA-bd_sf"/>
</dbReference>
<comment type="similarity">
    <text evidence="1">Belongs to the ROK (NagC/XylR) family.</text>
</comment>